<dbReference type="Proteomes" id="UP000023152">
    <property type="component" value="Unassembled WGS sequence"/>
</dbReference>
<gene>
    <name evidence="1" type="ORF">RFI_29689</name>
</gene>
<reference evidence="1 2" key="1">
    <citation type="journal article" date="2013" name="Curr. Biol.">
        <title>The Genome of the Foraminiferan Reticulomyxa filosa.</title>
        <authorList>
            <person name="Glockner G."/>
            <person name="Hulsmann N."/>
            <person name="Schleicher M."/>
            <person name="Noegel A.A."/>
            <person name="Eichinger L."/>
            <person name="Gallinger C."/>
            <person name="Pawlowski J."/>
            <person name="Sierra R."/>
            <person name="Euteneuer U."/>
            <person name="Pillet L."/>
            <person name="Moustafa A."/>
            <person name="Platzer M."/>
            <person name="Groth M."/>
            <person name="Szafranski K."/>
            <person name="Schliwa M."/>
        </authorList>
    </citation>
    <scope>NUCLEOTIDE SEQUENCE [LARGE SCALE GENOMIC DNA]</scope>
</reference>
<proteinExistence type="predicted"/>
<name>X6M3U5_RETFI</name>
<evidence type="ECO:0000313" key="2">
    <source>
        <dbReference type="Proteomes" id="UP000023152"/>
    </source>
</evidence>
<comment type="caution">
    <text evidence="1">The sequence shown here is derived from an EMBL/GenBank/DDBJ whole genome shotgun (WGS) entry which is preliminary data.</text>
</comment>
<dbReference type="EMBL" id="ASPP01025855">
    <property type="protein sequence ID" value="ETO07700.1"/>
    <property type="molecule type" value="Genomic_DNA"/>
</dbReference>
<evidence type="ECO:0000313" key="1">
    <source>
        <dbReference type="EMBL" id="ETO07700.1"/>
    </source>
</evidence>
<feature type="non-terminal residue" evidence="1">
    <location>
        <position position="254"/>
    </location>
</feature>
<organism evidence="1 2">
    <name type="scientific">Reticulomyxa filosa</name>
    <dbReference type="NCBI Taxonomy" id="46433"/>
    <lineage>
        <taxon>Eukaryota</taxon>
        <taxon>Sar</taxon>
        <taxon>Rhizaria</taxon>
        <taxon>Retaria</taxon>
        <taxon>Foraminifera</taxon>
        <taxon>Monothalamids</taxon>
        <taxon>Reticulomyxidae</taxon>
        <taxon>Reticulomyxa</taxon>
    </lineage>
</organism>
<keyword evidence="2" id="KW-1185">Reference proteome</keyword>
<dbReference type="AlphaFoldDB" id="X6M3U5"/>
<sequence length="254" mass="30196">MKQIIKNAVELGKSAVELGKSAVELGKCAVREIEKTEIGKTAVREIEKTAAQELRKIVQKCSNNPKNIISDKDMKQFIAYFSKIHNQKNESEILREMCLQILWNLLNYPKETKYRQISRRNLYNNLKRKCSRLKVSEKIILEKMEYLLKRFGFQKGNDENWYYQKDVEIISLWGYYNEWANGQPMYYLYETKLPIPKTVDILDGEQWKEYEIVLDYKYRRIVLRENAGLNIRSLQIGNPKRSSLEFGVDIQWYN</sequence>
<protein>
    <submittedName>
        <fullName evidence="1">Uncharacterized protein</fullName>
    </submittedName>
</protein>
<accession>X6M3U5</accession>